<organism evidence="1 2">
    <name type="scientific">Vaccinium darrowii</name>
    <dbReference type="NCBI Taxonomy" id="229202"/>
    <lineage>
        <taxon>Eukaryota</taxon>
        <taxon>Viridiplantae</taxon>
        <taxon>Streptophyta</taxon>
        <taxon>Embryophyta</taxon>
        <taxon>Tracheophyta</taxon>
        <taxon>Spermatophyta</taxon>
        <taxon>Magnoliopsida</taxon>
        <taxon>eudicotyledons</taxon>
        <taxon>Gunneridae</taxon>
        <taxon>Pentapetalae</taxon>
        <taxon>asterids</taxon>
        <taxon>Ericales</taxon>
        <taxon>Ericaceae</taxon>
        <taxon>Vaccinioideae</taxon>
        <taxon>Vaccinieae</taxon>
        <taxon>Vaccinium</taxon>
    </lineage>
</organism>
<comment type="caution">
    <text evidence="1">The sequence shown here is derived from an EMBL/GenBank/DDBJ whole genome shotgun (WGS) entry which is preliminary data.</text>
</comment>
<dbReference type="EMBL" id="CM037155">
    <property type="protein sequence ID" value="KAH7848149.1"/>
    <property type="molecule type" value="Genomic_DNA"/>
</dbReference>
<evidence type="ECO:0000313" key="2">
    <source>
        <dbReference type="Proteomes" id="UP000828048"/>
    </source>
</evidence>
<dbReference type="Proteomes" id="UP000828048">
    <property type="component" value="Chromosome 5"/>
</dbReference>
<keyword evidence="2" id="KW-1185">Reference proteome</keyword>
<sequence>MAPSFDLLLCAEDNISIFSDGFGYEDLVEEFEPIWDHRNHSTNNHKANCDGEESLTWLPMQSDECLDLLLKRESEHLPGSDYLNRLRNGDLDLEARKEAVDWIGKVHAHFNFGPLCLYLSISYLDRFLSVYELPKGKAWMMQLLAVACLSLAAKMEETEIPLCVELQVGEARFVFEARTVQRMELLVLSTLKWRMKAVTPFSFIDHFLRKISGDTISPTLLIDRSTQLMLSITKGIELLEFRPSEVAAAVAIAVGGESQTVDTEKAISLLTQHLEKDRVLKCIELLNKSPIASVPFLPQSPIGVLDASACLSYKSDETTVGSCTNSSHNNPENKRRKLNRPHEVEI</sequence>
<protein>
    <submittedName>
        <fullName evidence="1">Uncharacterized protein</fullName>
    </submittedName>
</protein>
<reference evidence="1 2" key="1">
    <citation type="journal article" date="2021" name="Hortic Res">
        <title>High-quality reference genome and annotation aids understanding of berry development for evergreen blueberry (Vaccinium darrowii).</title>
        <authorList>
            <person name="Yu J."/>
            <person name="Hulse-Kemp A.M."/>
            <person name="Babiker E."/>
            <person name="Staton M."/>
        </authorList>
    </citation>
    <scope>NUCLEOTIDE SEQUENCE [LARGE SCALE GENOMIC DNA]</scope>
    <source>
        <strain evidence="2">cv. NJ 8807/NJ 8810</strain>
        <tissue evidence="1">Young leaf</tissue>
    </source>
</reference>
<name>A0ACB7Y3X7_9ERIC</name>
<proteinExistence type="predicted"/>
<gene>
    <name evidence="1" type="ORF">Vadar_034364</name>
</gene>
<evidence type="ECO:0000313" key="1">
    <source>
        <dbReference type="EMBL" id="KAH7848149.1"/>
    </source>
</evidence>
<accession>A0ACB7Y3X7</accession>